<feature type="compositionally biased region" description="Pro residues" evidence="1">
    <location>
        <begin position="149"/>
        <end position="165"/>
    </location>
</feature>
<evidence type="ECO:0000313" key="2">
    <source>
        <dbReference type="EMBL" id="EFG06913.1"/>
    </source>
</evidence>
<evidence type="ECO:0000256" key="1">
    <source>
        <dbReference type="SAM" id="MobiDB-lite"/>
    </source>
</evidence>
<dbReference type="EMBL" id="CM000913">
    <property type="protein sequence ID" value="EFG06913.1"/>
    <property type="molecule type" value="Genomic_DNA"/>
</dbReference>
<feature type="region of interest" description="Disordered" evidence="1">
    <location>
        <begin position="1"/>
        <end position="98"/>
    </location>
</feature>
<dbReference type="eggNOG" id="COG1716">
    <property type="taxonomic scope" value="Bacteria"/>
</dbReference>
<evidence type="ECO:0000313" key="3">
    <source>
        <dbReference type="Proteomes" id="UP000002357"/>
    </source>
</evidence>
<feature type="region of interest" description="Disordered" evidence="1">
    <location>
        <begin position="131"/>
        <end position="213"/>
    </location>
</feature>
<feature type="compositionally biased region" description="Low complexity" evidence="1">
    <location>
        <begin position="199"/>
        <end position="213"/>
    </location>
</feature>
<gene>
    <name evidence="2" type="ORF">SCLAV_1838</name>
</gene>
<sequence>MTRSAPADSRTQQHTTTHETHDTTRPSGRTRRGGSASMPTCPNGHQSGADDWCEVCGHRMAGPGAPRTAEGGAVPPPPRPGYGHPAAGGGPHPTAQAELCPQCRTPREAMAPFCEECRYNFLTQRATSYTPIAPAPQAPSPGLNLPPGFTRPPGPQVPLAPPPPGRSGRWRRRPARRVRGLPGRPREASGTPSARRAPRVTPVTRTPSATRTP</sequence>
<keyword evidence="3" id="KW-1185">Reference proteome</keyword>
<evidence type="ECO:0008006" key="4">
    <source>
        <dbReference type="Google" id="ProtNLM"/>
    </source>
</evidence>
<protein>
    <recommendedName>
        <fullName evidence="4">Forkhead-associated protein</fullName>
    </recommendedName>
</protein>
<name>E2Q3U3_STRCL</name>
<organism evidence="2 3">
    <name type="scientific">Streptomyces clavuligerus</name>
    <dbReference type="NCBI Taxonomy" id="1901"/>
    <lineage>
        <taxon>Bacteria</taxon>
        <taxon>Bacillati</taxon>
        <taxon>Actinomycetota</taxon>
        <taxon>Actinomycetes</taxon>
        <taxon>Kitasatosporales</taxon>
        <taxon>Streptomycetaceae</taxon>
        <taxon>Streptomyces</taxon>
    </lineage>
</organism>
<accession>E2Q3U3</accession>
<feature type="compositionally biased region" description="Basic residues" evidence="1">
    <location>
        <begin position="168"/>
        <end position="179"/>
    </location>
</feature>
<dbReference type="Proteomes" id="UP000002357">
    <property type="component" value="Chromosome"/>
</dbReference>
<dbReference type="AlphaFoldDB" id="E2Q3U3"/>
<proteinExistence type="predicted"/>
<reference evidence="2 3" key="1">
    <citation type="journal article" date="2010" name="Genome Biol. Evol.">
        <title>The sequence of a 1.8-mb bacterial linear plasmid reveals a rich evolutionary reservoir of secondary metabolic pathways.</title>
        <authorList>
            <person name="Medema M.H."/>
            <person name="Trefzer A."/>
            <person name="Kovalchuk A."/>
            <person name="van den Berg M."/>
            <person name="Mueller U."/>
            <person name="Heijne W."/>
            <person name="Wu L."/>
            <person name="Alam M.T."/>
            <person name="Ronning C.M."/>
            <person name="Nierman W.C."/>
            <person name="Bovenberg R.A.L."/>
            <person name="Breitling R."/>
            <person name="Takano E."/>
        </authorList>
    </citation>
    <scope>NUCLEOTIDE SEQUENCE [LARGE SCALE GENOMIC DNA]</scope>
    <source>
        <strain evidence="3">ATCC 27064 / DSM 738 / JCM 4710 / NBRC 13307 / NCIMB 12785 / NRRL 3585 / VKM Ac-602</strain>
    </source>
</reference>